<evidence type="ECO:0000313" key="3">
    <source>
        <dbReference type="Proteomes" id="UP000325081"/>
    </source>
</evidence>
<dbReference type="EMBL" id="BKCP01007959">
    <property type="protein sequence ID" value="GER47449.1"/>
    <property type="molecule type" value="Genomic_DNA"/>
</dbReference>
<dbReference type="Proteomes" id="UP000325081">
    <property type="component" value="Unassembled WGS sequence"/>
</dbReference>
<organism evidence="2 3">
    <name type="scientific">Striga asiatica</name>
    <name type="common">Asiatic witchweed</name>
    <name type="synonym">Buchnera asiatica</name>
    <dbReference type="NCBI Taxonomy" id="4170"/>
    <lineage>
        <taxon>Eukaryota</taxon>
        <taxon>Viridiplantae</taxon>
        <taxon>Streptophyta</taxon>
        <taxon>Embryophyta</taxon>
        <taxon>Tracheophyta</taxon>
        <taxon>Spermatophyta</taxon>
        <taxon>Magnoliopsida</taxon>
        <taxon>eudicotyledons</taxon>
        <taxon>Gunneridae</taxon>
        <taxon>Pentapetalae</taxon>
        <taxon>asterids</taxon>
        <taxon>lamiids</taxon>
        <taxon>Lamiales</taxon>
        <taxon>Orobanchaceae</taxon>
        <taxon>Buchnereae</taxon>
        <taxon>Striga</taxon>
    </lineage>
</organism>
<feature type="region of interest" description="Disordered" evidence="1">
    <location>
        <begin position="29"/>
        <end position="59"/>
    </location>
</feature>
<proteinExistence type="predicted"/>
<dbReference type="PANTHER" id="PTHR35737:SF1">
    <property type="entry name" value="CRYPTIC LOCI REGULATOR"/>
    <property type="match status" value="1"/>
</dbReference>
<dbReference type="OrthoDB" id="1930051at2759"/>
<dbReference type="PANTHER" id="PTHR35737">
    <property type="entry name" value="CRYPTIC LOCI REGULATOR"/>
    <property type="match status" value="1"/>
</dbReference>
<name>A0A5A7QQV7_STRAF</name>
<gene>
    <name evidence="2" type="ORF">STAS_24560</name>
</gene>
<feature type="compositionally biased region" description="Polar residues" evidence="1">
    <location>
        <begin position="86"/>
        <end position="96"/>
    </location>
</feature>
<evidence type="ECO:0000313" key="2">
    <source>
        <dbReference type="EMBL" id="GER47449.1"/>
    </source>
</evidence>
<feature type="compositionally biased region" description="Basic residues" evidence="1">
    <location>
        <begin position="49"/>
        <end position="59"/>
    </location>
</feature>
<evidence type="ECO:0000256" key="1">
    <source>
        <dbReference type="SAM" id="MobiDB-lite"/>
    </source>
</evidence>
<reference evidence="3" key="1">
    <citation type="journal article" date="2019" name="Curr. Biol.">
        <title>Genome Sequence of Striga asiatica Provides Insight into the Evolution of Plant Parasitism.</title>
        <authorList>
            <person name="Yoshida S."/>
            <person name="Kim S."/>
            <person name="Wafula E.K."/>
            <person name="Tanskanen J."/>
            <person name="Kim Y.M."/>
            <person name="Honaas L."/>
            <person name="Yang Z."/>
            <person name="Spallek T."/>
            <person name="Conn C.E."/>
            <person name="Ichihashi Y."/>
            <person name="Cheong K."/>
            <person name="Cui S."/>
            <person name="Der J.P."/>
            <person name="Gundlach H."/>
            <person name="Jiao Y."/>
            <person name="Hori C."/>
            <person name="Ishida J.K."/>
            <person name="Kasahara H."/>
            <person name="Kiba T."/>
            <person name="Kim M.S."/>
            <person name="Koo N."/>
            <person name="Laohavisit A."/>
            <person name="Lee Y.H."/>
            <person name="Lumba S."/>
            <person name="McCourt P."/>
            <person name="Mortimer J.C."/>
            <person name="Mutuku J.M."/>
            <person name="Nomura T."/>
            <person name="Sasaki-Sekimoto Y."/>
            <person name="Seto Y."/>
            <person name="Wang Y."/>
            <person name="Wakatake T."/>
            <person name="Sakakibara H."/>
            <person name="Demura T."/>
            <person name="Yamaguchi S."/>
            <person name="Yoneyama K."/>
            <person name="Manabe R.I."/>
            <person name="Nelson D.C."/>
            <person name="Schulman A.H."/>
            <person name="Timko M.P."/>
            <person name="dePamphilis C.W."/>
            <person name="Choi D."/>
            <person name="Shirasu K."/>
        </authorList>
    </citation>
    <scope>NUCLEOTIDE SEQUENCE [LARGE SCALE GENOMIC DNA]</scope>
    <source>
        <strain evidence="3">cv. UVA1</strain>
    </source>
</reference>
<protein>
    <submittedName>
        <fullName evidence="2">Uncharacterized protein</fullName>
    </submittedName>
</protein>
<sequence>MASYENPDDWELITDDGYVYKRRKRLRLDPGGTATTFSVPPLPDPAAERKHRRERKKKALSKLRDKYLMEITRWELLSNTLKEMEQNAQTQSLKQNQELDHTTTSFGAASSSEDASSGSDSTRRRLVDDLLAQVEAQEAIIGDVSSLCDIAEALCSAEEERLKQKLTDLPIWDPTPQELMAALGNNSSP</sequence>
<comment type="caution">
    <text evidence="2">The sequence shown here is derived from an EMBL/GenBank/DDBJ whole genome shotgun (WGS) entry which is preliminary data.</text>
</comment>
<accession>A0A5A7QQV7</accession>
<keyword evidence="3" id="KW-1185">Reference proteome</keyword>
<dbReference type="AlphaFoldDB" id="A0A5A7QQV7"/>
<feature type="compositionally biased region" description="Low complexity" evidence="1">
    <location>
        <begin position="105"/>
        <end position="120"/>
    </location>
</feature>
<feature type="region of interest" description="Disordered" evidence="1">
    <location>
        <begin position="86"/>
        <end position="122"/>
    </location>
</feature>